<name>A0A514BRJ7_9GAMM</name>
<organism evidence="1 2">
    <name type="scientific">Marilutibacter alkalisoli</name>
    <dbReference type="NCBI Taxonomy" id="2591633"/>
    <lineage>
        <taxon>Bacteria</taxon>
        <taxon>Pseudomonadati</taxon>
        <taxon>Pseudomonadota</taxon>
        <taxon>Gammaproteobacteria</taxon>
        <taxon>Lysobacterales</taxon>
        <taxon>Lysobacteraceae</taxon>
        <taxon>Marilutibacter</taxon>
    </lineage>
</organism>
<dbReference type="RefSeq" id="WP_141623351.1">
    <property type="nucleotide sequence ID" value="NZ_CP041242.1"/>
</dbReference>
<dbReference type="Proteomes" id="UP000317199">
    <property type="component" value="Chromosome"/>
</dbReference>
<evidence type="ECO:0000313" key="2">
    <source>
        <dbReference type="Proteomes" id="UP000317199"/>
    </source>
</evidence>
<accession>A0A514BRJ7</accession>
<proteinExistence type="predicted"/>
<gene>
    <name evidence="1" type="ORF">FKV23_07820</name>
</gene>
<sequence length="108" mass="12045">MDSIALPRAPAFEVTTRLFARALGCSSEELLQAFRPARVEDMPAVLAFRQRRGWDDAAYVRWRYGLDAQSHPHGRLWILRMDAGPVLAGIGTEVQPIRYGASCIADNC</sequence>
<reference evidence="1 2" key="1">
    <citation type="submission" date="2019-06" db="EMBL/GenBank/DDBJ databases">
        <title>Lysobacter alkalisoli sp. nov. isolated from saline-alkali soil.</title>
        <authorList>
            <person name="Sun J.-Q."/>
            <person name="Xu L."/>
        </authorList>
    </citation>
    <scope>NUCLEOTIDE SEQUENCE [LARGE SCALE GENOMIC DNA]</scope>
    <source>
        <strain evidence="1 2">SJ-36</strain>
    </source>
</reference>
<dbReference type="EMBL" id="CP041242">
    <property type="protein sequence ID" value="QDH70013.1"/>
    <property type="molecule type" value="Genomic_DNA"/>
</dbReference>
<keyword evidence="2" id="KW-1185">Reference proteome</keyword>
<dbReference type="KEGG" id="lyj:FKV23_07820"/>
<protein>
    <submittedName>
        <fullName evidence="1">Uncharacterized protein</fullName>
    </submittedName>
</protein>
<evidence type="ECO:0000313" key="1">
    <source>
        <dbReference type="EMBL" id="QDH70013.1"/>
    </source>
</evidence>
<dbReference type="AlphaFoldDB" id="A0A514BRJ7"/>